<feature type="transmembrane region" description="Helical" evidence="7">
    <location>
        <begin position="78"/>
        <end position="99"/>
    </location>
</feature>
<dbReference type="SUPFAM" id="SSF103481">
    <property type="entry name" value="Multidrug resistance efflux transporter EmrE"/>
    <property type="match status" value="2"/>
</dbReference>
<dbReference type="GO" id="GO:0005886">
    <property type="term" value="C:plasma membrane"/>
    <property type="evidence" value="ECO:0007669"/>
    <property type="project" value="UniProtKB-SubCell"/>
</dbReference>
<feature type="transmembrane region" description="Helical" evidence="7">
    <location>
        <begin position="197"/>
        <end position="218"/>
    </location>
</feature>
<feature type="transmembrane region" description="Helical" evidence="7">
    <location>
        <begin position="43"/>
        <end position="66"/>
    </location>
</feature>
<sequence>MRENEKRRRIVGSVLLLLTSLIWGFAFVSQVQGMQSVSPMFFNAVRFTLGAVSLIPVLVVLSRLGVGRTVQSQTEDRHAGPGTLAWWSAVCGLILWAGATSQQYGIQLSMSAGHSGFVTALYIVLVPVLGFLFLHRRIHLLTVLAIIVSIVGFYLLCVTDTIHGIGVGDLVLLASALLYATHILVIDRVGSRFNPIMLSLGQYLVVSLLSWVATLALHQVDWRGALACAGALAYAGVMSVGVAYTLQVVGQRYVPPSQASMIMSLESFFSAVGGALILHETMSGRGYAGCAMIFLGTILAQIDPERLLGRLFQDDSQQKTIE</sequence>
<dbReference type="RefSeq" id="WP_152354798.1">
    <property type="nucleotide sequence ID" value="NZ_JBHLXF010000037.1"/>
</dbReference>
<dbReference type="EMBL" id="WBSO01000001">
    <property type="protein sequence ID" value="KAB8301778.1"/>
    <property type="molecule type" value="Genomic_DNA"/>
</dbReference>
<feature type="domain" description="EamA" evidence="8">
    <location>
        <begin position="168"/>
        <end position="299"/>
    </location>
</feature>
<keyword evidence="10" id="KW-1185">Reference proteome</keyword>
<comment type="subcellular location">
    <subcellularLocation>
        <location evidence="1">Cell membrane</location>
        <topology evidence="1">Multi-pass membrane protein</topology>
    </subcellularLocation>
</comment>
<feature type="transmembrane region" description="Helical" evidence="7">
    <location>
        <begin position="111"/>
        <end position="133"/>
    </location>
</feature>
<dbReference type="PANTHER" id="PTHR42920:SF5">
    <property type="entry name" value="EAMA DOMAIN-CONTAINING PROTEIN"/>
    <property type="match status" value="1"/>
</dbReference>
<feature type="transmembrane region" description="Helical" evidence="7">
    <location>
        <begin position="162"/>
        <end position="185"/>
    </location>
</feature>
<keyword evidence="3" id="KW-1003">Cell membrane</keyword>
<evidence type="ECO:0000256" key="5">
    <source>
        <dbReference type="ARBA" id="ARBA00022989"/>
    </source>
</evidence>
<gene>
    <name evidence="9" type="ORF">DSM100238_0097</name>
</gene>
<keyword evidence="5 7" id="KW-1133">Transmembrane helix</keyword>
<dbReference type="Proteomes" id="UP000440041">
    <property type="component" value="Unassembled WGS sequence"/>
</dbReference>
<evidence type="ECO:0000256" key="2">
    <source>
        <dbReference type="ARBA" id="ARBA00007362"/>
    </source>
</evidence>
<feature type="domain" description="EamA" evidence="8">
    <location>
        <begin position="12"/>
        <end position="156"/>
    </location>
</feature>
<evidence type="ECO:0000256" key="4">
    <source>
        <dbReference type="ARBA" id="ARBA00022692"/>
    </source>
</evidence>
<evidence type="ECO:0000256" key="7">
    <source>
        <dbReference type="SAM" id="Phobius"/>
    </source>
</evidence>
<evidence type="ECO:0000256" key="3">
    <source>
        <dbReference type="ARBA" id="ARBA00022475"/>
    </source>
</evidence>
<organism evidence="9 10">
    <name type="scientific">Bifidobacterium apri</name>
    <dbReference type="NCBI Taxonomy" id="1769423"/>
    <lineage>
        <taxon>Bacteria</taxon>
        <taxon>Bacillati</taxon>
        <taxon>Actinomycetota</taxon>
        <taxon>Actinomycetes</taxon>
        <taxon>Bifidobacteriales</taxon>
        <taxon>Bifidobacteriaceae</taxon>
        <taxon>Bifidobacterium</taxon>
    </lineage>
</organism>
<evidence type="ECO:0000313" key="10">
    <source>
        <dbReference type="Proteomes" id="UP000440041"/>
    </source>
</evidence>
<accession>A0A6A2VWE3</accession>
<keyword evidence="6 7" id="KW-0472">Membrane</keyword>
<name>A0A6A2VWE3_9BIFI</name>
<dbReference type="PANTHER" id="PTHR42920">
    <property type="entry name" value="OS03G0707200 PROTEIN-RELATED"/>
    <property type="match status" value="1"/>
</dbReference>
<evidence type="ECO:0000313" key="9">
    <source>
        <dbReference type="EMBL" id="KAB8301778.1"/>
    </source>
</evidence>
<dbReference type="InterPro" id="IPR051258">
    <property type="entry name" value="Diverse_Substrate_Transporter"/>
</dbReference>
<dbReference type="Pfam" id="PF00892">
    <property type="entry name" value="EamA"/>
    <property type="match status" value="2"/>
</dbReference>
<dbReference type="OrthoDB" id="3182968at2"/>
<dbReference type="AlphaFoldDB" id="A0A6A2VWE3"/>
<dbReference type="InterPro" id="IPR037185">
    <property type="entry name" value="EmrE-like"/>
</dbReference>
<evidence type="ECO:0000256" key="1">
    <source>
        <dbReference type="ARBA" id="ARBA00004651"/>
    </source>
</evidence>
<evidence type="ECO:0000256" key="6">
    <source>
        <dbReference type="ARBA" id="ARBA00023136"/>
    </source>
</evidence>
<comment type="similarity">
    <text evidence="2">Belongs to the EamA transporter family.</text>
</comment>
<reference evidence="9 10" key="1">
    <citation type="submission" date="2019-09" db="EMBL/GenBank/DDBJ databases">
        <title>Characterization of the phylogenetic diversity of two novel species belonging to the genus Bifidobacterium: Bifidobacterium cebidarum sp. nov. and Bifidobacterium leontopitheci sp. nov.</title>
        <authorList>
            <person name="Lugli G.A."/>
            <person name="Duranti S."/>
            <person name="Milani C."/>
            <person name="Turroni F."/>
            <person name="Ventura M."/>
        </authorList>
    </citation>
    <scope>NUCLEOTIDE SEQUENCE [LARGE SCALE GENOMIC DNA]</scope>
    <source>
        <strain evidence="9 10">DSM 100238</strain>
    </source>
</reference>
<proteinExistence type="inferred from homology"/>
<feature type="transmembrane region" description="Helical" evidence="7">
    <location>
        <begin position="224"/>
        <end position="246"/>
    </location>
</feature>
<dbReference type="InterPro" id="IPR000620">
    <property type="entry name" value="EamA_dom"/>
</dbReference>
<comment type="caution">
    <text evidence="9">The sequence shown here is derived from an EMBL/GenBank/DDBJ whole genome shotgun (WGS) entry which is preliminary data.</text>
</comment>
<keyword evidence="4 7" id="KW-0812">Transmembrane</keyword>
<evidence type="ECO:0000259" key="8">
    <source>
        <dbReference type="Pfam" id="PF00892"/>
    </source>
</evidence>
<feature type="transmembrane region" description="Helical" evidence="7">
    <location>
        <begin position="140"/>
        <end position="156"/>
    </location>
</feature>
<protein>
    <submittedName>
        <fullName evidence="9">Transporter</fullName>
    </submittedName>
</protein>